<evidence type="ECO:0000313" key="3">
    <source>
        <dbReference type="EMBL" id="TFE86097.1"/>
    </source>
</evidence>
<protein>
    <recommendedName>
        <fullName evidence="2">Carrier domain-containing protein</fullName>
    </recommendedName>
</protein>
<accession>A0A4Y8PZ96</accession>
<reference evidence="3 4" key="1">
    <citation type="submission" date="2017-03" db="EMBL/GenBank/DDBJ databases">
        <title>Isolation of Levoglucosan Utilizing Bacteria.</title>
        <authorList>
            <person name="Arya A.S."/>
        </authorList>
    </citation>
    <scope>NUCLEOTIDE SEQUENCE [LARGE SCALE GENOMIC DNA]</scope>
    <source>
        <strain evidence="3 4">MEC069</strain>
    </source>
</reference>
<dbReference type="EMBL" id="MYFO01000021">
    <property type="protein sequence ID" value="TFE86097.1"/>
    <property type="molecule type" value="Genomic_DNA"/>
</dbReference>
<dbReference type="OrthoDB" id="2624473at2"/>
<comment type="caution">
    <text evidence="3">The sequence shown here is derived from an EMBL/GenBank/DDBJ whole genome shotgun (WGS) entry which is preliminary data.</text>
</comment>
<dbReference type="InterPro" id="IPR009081">
    <property type="entry name" value="PP-bd_ACP"/>
</dbReference>
<feature type="region of interest" description="Disordered" evidence="1">
    <location>
        <begin position="1"/>
        <end position="25"/>
    </location>
</feature>
<dbReference type="Gene3D" id="1.10.1200.10">
    <property type="entry name" value="ACP-like"/>
    <property type="match status" value="1"/>
</dbReference>
<dbReference type="Pfam" id="PF00550">
    <property type="entry name" value="PP-binding"/>
    <property type="match status" value="1"/>
</dbReference>
<dbReference type="Proteomes" id="UP000298246">
    <property type="component" value="Unassembled WGS sequence"/>
</dbReference>
<dbReference type="InterPro" id="IPR036736">
    <property type="entry name" value="ACP-like_sf"/>
</dbReference>
<sequence length="117" mass="13924">MAQTNHTDPAYRTNSHRESEHGRFNWANKRKKRGIMMSADTITNQLIDIFRKISEKDEVKESDQLVNDLRIDSFLFIRLVVEIERKLQIRFDNDMLSFEMFPTVADMNAYLQQKKRG</sequence>
<feature type="domain" description="Carrier" evidence="2">
    <location>
        <begin position="37"/>
        <end position="115"/>
    </location>
</feature>
<dbReference type="PROSITE" id="PS50075">
    <property type="entry name" value="CARRIER"/>
    <property type="match status" value="1"/>
</dbReference>
<name>A0A4Y8PZ96_9BACL</name>
<evidence type="ECO:0000313" key="4">
    <source>
        <dbReference type="Proteomes" id="UP000298246"/>
    </source>
</evidence>
<keyword evidence="4" id="KW-1185">Reference proteome</keyword>
<organism evidence="3 4">
    <name type="scientific">Paenibacillus athensensis</name>
    <dbReference type="NCBI Taxonomy" id="1967502"/>
    <lineage>
        <taxon>Bacteria</taxon>
        <taxon>Bacillati</taxon>
        <taxon>Bacillota</taxon>
        <taxon>Bacilli</taxon>
        <taxon>Bacillales</taxon>
        <taxon>Paenibacillaceae</taxon>
        <taxon>Paenibacillus</taxon>
    </lineage>
</organism>
<dbReference type="SUPFAM" id="SSF47336">
    <property type="entry name" value="ACP-like"/>
    <property type="match status" value="1"/>
</dbReference>
<dbReference type="AlphaFoldDB" id="A0A4Y8PZ96"/>
<gene>
    <name evidence="3" type="ORF">B5M42_15900</name>
</gene>
<proteinExistence type="predicted"/>
<evidence type="ECO:0000259" key="2">
    <source>
        <dbReference type="PROSITE" id="PS50075"/>
    </source>
</evidence>
<evidence type="ECO:0000256" key="1">
    <source>
        <dbReference type="SAM" id="MobiDB-lite"/>
    </source>
</evidence>